<dbReference type="InterPro" id="IPR007111">
    <property type="entry name" value="NACHT_NTPase"/>
</dbReference>
<dbReference type="PANTHER" id="PTHR45690">
    <property type="entry name" value="NACHT, LRR AND PYD DOMAINS-CONTAINING PROTEIN 12"/>
    <property type="match status" value="1"/>
</dbReference>
<sequence length="305" mass="35482">MIVLEGMAGVGRTILAMKVMLHWAEGIFFQPVFSYVFYISCHKMGEIVNTTFAGLLSRDWSDSQVPTEEFRSHPEKLLFVTDSFEEMTTSSNLYDSPPCTNWYQQSQVARIILHLLKEYLVPMATLLRMTRDYGNEDLNNLLLNPCFVAISGFTEGDWEEYFTRFFGDQDKANKILHWVRKMETILFLLCPPGVLDCVFQPEVADGKKSFFPAEYPDHHHLCATAEVSLSDQSWPEQWRDFCSLAAERMWFSNFTFAKETMEYKHLEASFADSLLRLNVLRKVKDCEDCIVFTHQSFQVFFMAMF</sequence>
<dbReference type="InterPro" id="IPR027417">
    <property type="entry name" value="P-loop_NTPase"/>
</dbReference>
<evidence type="ECO:0000313" key="4">
    <source>
        <dbReference type="EMBL" id="KAB0405398.1"/>
    </source>
</evidence>
<feature type="domain" description="NACHT" evidence="3">
    <location>
        <begin position="1"/>
        <end position="131"/>
    </location>
</feature>
<name>A0A6A1QBE4_BALPH</name>
<dbReference type="GO" id="GO:0050727">
    <property type="term" value="P:regulation of inflammatory response"/>
    <property type="evidence" value="ECO:0007669"/>
    <property type="project" value="TreeGrafter"/>
</dbReference>
<keyword evidence="5" id="KW-1185">Reference proteome</keyword>
<dbReference type="GO" id="GO:0005524">
    <property type="term" value="F:ATP binding"/>
    <property type="evidence" value="ECO:0007669"/>
    <property type="project" value="UniProtKB-KW"/>
</dbReference>
<dbReference type="InterPro" id="IPR050637">
    <property type="entry name" value="NLRP_innate_immun_reg"/>
</dbReference>
<organism evidence="4 5">
    <name type="scientific">Balaenoptera physalus</name>
    <name type="common">Fin whale</name>
    <name type="synonym">Balaena physalus</name>
    <dbReference type="NCBI Taxonomy" id="9770"/>
    <lineage>
        <taxon>Eukaryota</taxon>
        <taxon>Metazoa</taxon>
        <taxon>Chordata</taxon>
        <taxon>Craniata</taxon>
        <taxon>Vertebrata</taxon>
        <taxon>Euteleostomi</taxon>
        <taxon>Mammalia</taxon>
        <taxon>Eutheria</taxon>
        <taxon>Laurasiatheria</taxon>
        <taxon>Artiodactyla</taxon>
        <taxon>Whippomorpha</taxon>
        <taxon>Cetacea</taxon>
        <taxon>Mysticeti</taxon>
        <taxon>Balaenopteridae</taxon>
        <taxon>Balaenoptera</taxon>
    </lineage>
</organism>
<protein>
    <recommendedName>
        <fullName evidence="3">NACHT domain-containing protein</fullName>
    </recommendedName>
</protein>
<dbReference type="PANTHER" id="PTHR45690:SF16">
    <property type="entry name" value="NACHT, LRR AND PYD DOMAINS-CONTAINING PROTEIN 13"/>
    <property type="match status" value="1"/>
</dbReference>
<dbReference type="InterPro" id="IPR041075">
    <property type="entry name" value="NOD1/2_WH"/>
</dbReference>
<dbReference type="OrthoDB" id="428577at2759"/>
<dbReference type="Gene3D" id="3.40.50.300">
    <property type="entry name" value="P-loop containing nucleotide triphosphate hydrolases"/>
    <property type="match status" value="1"/>
</dbReference>
<evidence type="ECO:0000259" key="3">
    <source>
        <dbReference type="PROSITE" id="PS50837"/>
    </source>
</evidence>
<dbReference type="EMBL" id="SGJD01000381">
    <property type="protein sequence ID" value="KAB0405398.1"/>
    <property type="molecule type" value="Genomic_DNA"/>
</dbReference>
<keyword evidence="1" id="KW-0547">Nucleotide-binding</keyword>
<dbReference type="Pfam" id="PF05729">
    <property type="entry name" value="NACHT"/>
    <property type="match status" value="1"/>
</dbReference>
<dbReference type="Pfam" id="PF17779">
    <property type="entry name" value="WHD_NOD2"/>
    <property type="match status" value="1"/>
</dbReference>
<accession>A0A6A1QBE4</accession>
<dbReference type="GO" id="GO:0005737">
    <property type="term" value="C:cytoplasm"/>
    <property type="evidence" value="ECO:0007669"/>
    <property type="project" value="TreeGrafter"/>
</dbReference>
<evidence type="ECO:0000256" key="2">
    <source>
        <dbReference type="ARBA" id="ARBA00022840"/>
    </source>
</evidence>
<gene>
    <name evidence="4" type="ORF">E2I00_014612</name>
</gene>
<keyword evidence="2" id="KW-0067">ATP-binding</keyword>
<proteinExistence type="predicted"/>
<dbReference type="PROSITE" id="PS50837">
    <property type="entry name" value="NACHT"/>
    <property type="match status" value="1"/>
</dbReference>
<evidence type="ECO:0000313" key="5">
    <source>
        <dbReference type="Proteomes" id="UP000437017"/>
    </source>
</evidence>
<dbReference type="Proteomes" id="UP000437017">
    <property type="component" value="Unassembled WGS sequence"/>
</dbReference>
<comment type="caution">
    <text evidence="4">The sequence shown here is derived from an EMBL/GenBank/DDBJ whole genome shotgun (WGS) entry which is preliminary data.</text>
</comment>
<evidence type="ECO:0000256" key="1">
    <source>
        <dbReference type="ARBA" id="ARBA00022741"/>
    </source>
</evidence>
<reference evidence="4 5" key="1">
    <citation type="journal article" date="2019" name="PLoS ONE">
        <title>Genomic analyses reveal an absence of contemporary introgressive admixture between fin whales and blue whales, despite known hybrids.</title>
        <authorList>
            <person name="Westbury M.V."/>
            <person name="Petersen B."/>
            <person name="Lorenzen E.D."/>
        </authorList>
    </citation>
    <scope>NUCLEOTIDE SEQUENCE [LARGE SCALE GENOMIC DNA]</scope>
    <source>
        <strain evidence="4">FinWhale-01</strain>
    </source>
</reference>
<dbReference type="AlphaFoldDB" id="A0A6A1QBE4"/>